<dbReference type="EMBL" id="CAJOBC010094895">
    <property type="protein sequence ID" value="CAF4428736.1"/>
    <property type="molecule type" value="Genomic_DNA"/>
</dbReference>
<evidence type="ECO:0000259" key="2">
    <source>
        <dbReference type="Pfam" id="PF10264"/>
    </source>
</evidence>
<keyword evidence="5" id="KW-1185">Reference proteome</keyword>
<reference evidence="3" key="1">
    <citation type="submission" date="2021-02" db="EMBL/GenBank/DDBJ databases">
        <authorList>
            <person name="Nowell W R."/>
        </authorList>
    </citation>
    <scope>NUCLEOTIDE SEQUENCE</scope>
</reference>
<gene>
    <name evidence="3" type="ORF">GPM918_LOCUS40108</name>
    <name evidence="4" type="ORF">SRO942_LOCUS41027</name>
</gene>
<organism evidence="3 5">
    <name type="scientific">Didymodactylos carnosus</name>
    <dbReference type="NCBI Taxonomy" id="1234261"/>
    <lineage>
        <taxon>Eukaryota</taxon>
        <taxon>Metazoa</taxon>
        <taxon>Spiralia</taxon>
        <taxon>Gnathifera</taxon>
        <taxon>Rotifera</taxon>
        <taxon>Eurotatoria</taxon>
        <taxon>Bdelloidea</taxon>
        <taxon>Philodinida</taxon>
        <taxon>Philodinidae</taxon>
        <taxon>Didymodactylos</taxon>
    </lineage>
</organism>
<accession>A0A815Y714</accession>
<dbReference type="OrthoDB" id="10020110at2759"/>
<evidence type="ECO:0000256" key="1">
    <source>
        <dbReference type="SAM" id="Phobius"/>
    </source>
</evidence>
<protein>
    <recommendedName>
        <fullName evidence="2">Winged helix Storkhead-box1 domain-containing protein</fullName>
    </recommendedName>
</protein>
<dbReference type="Proteomes" id="UP000663829">
    <property type="component" value="Unassembled WGS sequence"/>
</dbReference>
<dbReference type="InterPro" id="IPR019391">
    <property type="entry name" value="Storkhead-box_WHD"/>
</dbReference>
<comment type="caution">
    <text evidence="3">The sequence shown here is derived from an EMBL/GenBank/DDBJ whole genome shotgun (WGS) entry which is preliminary data.</text>
</comment>
<dbReference type="EMBL" id="CAJNOQ010029102">
    <property type="protein sequence ID" value="CAF1566458.1"/>
    <property type="molecule type" value="Genomic_DNA"/>
</dbReference>
<name>A0A815Y714_9BILA</name>
<keyword evidence="1" id="KW-0812">Transmembrane</keyword>
<keyword evidence="1" id="KW-0472">Membrane</keyword>
<feature type="non-terminal residue" evidence="3">
    <location>
        <position position="1"/>
    </location>
</feature>
<dbReference type="Proteomes" id="UP000681722">
    <property type="component" value="Unassembled WGS sequence"/>
</dbReference>
<feature type="transmembrane region" description="Helical" evidence="1">
    <location>
        <begin position="107"/>
        <end position="129"/>
    </location>
</feature>
<dbReference type="Pfam" id="PF10264">
    <property type="entry name" value="WHD_Storkhead"/>
    <property type="match status" value="1"/>
</dbReference>
<evidence type="ECO:0000313" key="5">
    <source>
        <dbReference type="Proteomes" id="UP000663829"/>
    </source>
</evidence>
<proteinExistence type="predicted"/>
<feature type="domain" description="Winged helix Storkhead-box1" evidence="2">
    <location>
        <begin position="16"/>
        <end position="81"/>
    </location>
</feature>
<evidence type="ECO:0000313" key="3">
    <source>
        <dbReference type="EMBL" id="CAF1566458.1"/>
    </source>
</evidence>
<sequence length="130" mass="14867">ELSNNEAKRHEREALISLPNVLCLIINEVNKTGHCASMDEIKTNLKVNYPEFPLPQDNILYTTIGTLMEDNKLMLKNGGYTTLPCQQATHVKAQVIRKDHSGTKNGFCYTCLFRAINIFHIVIWILFLYV</sequence>
<dbReference type="AlphaFoldDB" id="A0A815Y714"/>
<evidence type="ECO:0000313" key="4">
    <source>
        <dbReference type="EMBL" id="CAF4428736.1"/>
    </source>
</evidence>
<keyword evidence="1" id="KW-1133">Transmembrane helix</keyword>